<reference evidence="6 7" key="1">
    <citation type="submission" date="2019-01" db="EMBL/GenBank/DDBJ databases">
        <title>Novel species of Nocardioides.</title>
        <authorList>
            <person name="Liu Q."/>
            <person name="Xin Y.-H."/>
        </authorList>
    </citation>
    <scope>NUCLEOTIDE SEQUENCE [LARGE SCALE GENOMIC DNA]</scope>
    <source>
        <strain evidence="6 7">HLT3-15</strain>
    </source>
</reference>
<dbReference type="Pfam" id="PF00440">
    <property type="entry name" value="TetR_N"/>
    <property type="match status" value="1"/>
</dbReference>
<feature type="domain" description="HTH tetR-type" evidence="5">
    <location>
        <begin position="10"/>
        <end position="70"/>
    </location>
</feature>
<dbReference type="PROSITE" id="PS50977">
    <property type="entry name" value="HTH_TETR_2"/>
    <property type="match status" value="1"/>
</dbReference>
<evidence type="ECO:0000256" key="2">
    <source>
        <dbReference type="ARBA" id="ARBA00023125"/>
    </source>
</evidence>
<evidence type="ECO:0000256" key="4">
    <source>
        <dbReference type="PROSITE-ProRule" id="PRU00335"/>
    </source>
</evidence>
<dbReference type="Pfam" id="PF02909">
    <property type="entry name" value="TetR_C_1"/>
    <property type="match status" value="1"/>
</dbReference>
<dbReference type="RefSeq" id="WP_129479324.1">
    <property type="nucleotide sequence ID" value="NZ_SDWS01000013.1"/>
</dbReference>
<evidence type="ECO:0000313" key="6">
    <source>
        <dbReference type="EMBL" id="RYB88555.1"/>
    </source>
</evidence>
<dbReference type="InterPro" id="IPR036271">
    <property type="entry name" value="Tet_transcr_reg_TetR-rel_C_sf"/>
</dbReference>
<dbReference type="GO" id="GO:0003700">
    <property type="term" value="F:DNA-binding transcription factor activity"/>
    <property type="evidence" value="ECO:0007669"/>
    <property type="project" value="TreeGrafter"/>
</dbReference>
<evidence type="ECO:0000313" key="7">
    <source>
        <dbReference type="Proteomes" id="UP000291838"/>
    </source>
</evidence>
<proteinExistence type="predicted"/>
<dbReference type="InterPro" id="IPR009057">
    <property type="entry name" value="Homeodomain-like_sf"/>
</dbReference>
<dbReference type="Proteomes" id="UP000291838">
    <property type="component" value="Unassembled WGS sequence"/>
</dbReference>
<dbReference type="InterPro" id="IPR050109">
    <property type="entry name" value="HTH-type_TetR-like_transc_reg"/>
</dbReference>
<protein>
    <submittedName>
        <fullName evidence="6">TetR/AcrR family transcriptional regulator</fullName>
    </submittedName>
</protein>
<feature type="DNA-binding region" description="H-T-H motif" evidence="4">
    <location>
        <begin position="33"/>
        <end position="52"/>
    </location>
</feature>
<evidence type="ECO:0000256" key="1">
    <source>
        <dbReference type="ARBA" id="ARBA00023015"/>
    </source>
</evidence>
<dbReference type="EMBL" id="SDWS01000013">
    <property type="protein sequence ID" value="RYB88555.1"/>
    <property type="molecule type" value="Genomic_DNA"/>
</dbReference>
<comment type="caution">
    <text evidence="6">The sequence shown here is derived from an EMBL/GenBank/DDBJ whole genome shotgun (WGS) entry which is preliminary data.</text>
</comment>
<dbReference type="InterPro" id="IPR001647">
    <property type="entry name" value="HTH_TetR"/>
</dbReference>
<keyword evidence="2 4" id="KW-0238">DNA-binding</keyword>
<dbReference type="GO" id="GO:0000976">
    <property type="term" value="F:transcription cis-regulatory region binding"/>
    <property type="evidence" value="ECO:0007669"/>
    <property type="project" value="TreeGrafter"/>
</dbReference>
<evidence type="ECO:0000256" key="3">
    <source>
        <dbReference type="ARBA" id="ARBA00023163"/>
    </source>
</evidence>
<dbReference type="SUPFAM" id="SSF48498">
    <property type="entry name" value="Tetracyclin repressor-like, C-terminal domain"/>
    <property type="match status" value="1"/>
</dbReference>
<gene>
    <name evidence="6" type="ORF">EUA06_20705</name>
</gene>
<dbReference type="Gene3D" id="1.10.10.60">
    <property type="entry name" value="Homeodomain-like"/>
    <property type="match status" value="1"/>
</dbReference>
<dbReference type="GO" id="GO:0045892">
    <property type="term" value="P:negative regulation of DNA-templated transcription"/>
    <property type="evidence" value="ECO:0007669"/>
    <property type="project" value="InterPro"/>
</dbReference>
<accession>A0A4Q2RLW1</accession>
<dbReference type="SUPFAM" id="SSF46689">
    <property type="entry name" value="Homeodomain-like"/>
    <property type="match status" value="1"/>
</dbReference>
<name>A0A4Q2RLW1_9ACTN</name>
<keyword evidence="3" id="KW-0804">Transcription</keyword>
<keyword evidence="1" id="KW-0805">Transcription regulation</keyword>
<dbReference type="OrthoDB" id="329481at2"/>
<dbReference type="Gene3D" id="1.10.357.10">
    <property type="entry name" value="Tetracycline Repressor, domain 2"/>
    <property type="match status" value="1"/>
</dbReference>
<dbReference type="AlphaFoldDB" id="A0A4Q2RLW1"/>
<dbReference type="PANTHER" id="PTHR30055">
    <property type="entry name" value="HTH-TYPE TRANSCRIPTIONAL REGULATOR RUTR"/>
    <property type="match status" value="1"/>
</dbReference>
<keyword evidence="7" id="KW-1185">Reference proteome</keyword>
<organism evidence="6 7">
    <name type="scientific">Nocardioides glacieisoli</name>
    <dbReference type="NCBI Taxonomy" id="1168730"/>
    <lineage>
        <taxon>Bacteria</taxon>
        <taxon>Bacillati</taxon>
        <taxon>Actinomycetota</taxon>
        <taxon>Actinomycetes</taxon>
        <taxon>Propionibacteriales</taxon>
        <taxon>Nocardioidaceae</taxon>
        <taxon>Nocardioides</taxon>
    </lineage>
</organism>
<evidence type="ECO:0000259" key="5">
    <source>
        <dbReference type="PROSITE" id="PS50977"/>
    </source>
</evidence>
<sequence>MPPRRAQRNTLDRDRVLTSAMLLADRDGLDALTIRGLAAELGVRPMAIYHYVASKDELLDELVDLVFREVYVPCGQDWRTELFQRSTSMREALGRHPWALPVVDTRSHPGPAMLANHEAVLDVLRGSGFSLQATTHAYAVMDAYVYGFALQEVMLQKAGLPDSAPKGLEDITLARFPRISELATIYITAPVYPLLASFDIGLNLILDGIGRFTDLFPEPKETPDQ</sequence>
<dbReference type="InterPro" id="IPR004111">
    <property type="entry name" value="Repressor_TetR_C"/>
</dbReference>
<dbReference type="PANTHER" id="PTHR30055:SF151">
    <property type="entry name" value="TRANSCRIPTIONAL REGULATORY PROTEIN"/>
    <property type="match status" value="1"/>
</dbReference>